<evidence type="ECO:0000256" key="7">
    <source>
        <dbReference type="PROSITE-ProRule" id="PRU00723"/>
    </source>
</evidence>
<reference evidence="11 12" key="1">
    <citation type="journal article" date="2020" name="Nat. Food">
        <title>A phased Vanilla planifolia genome enables genetic improvement of flavour and production.</title>
        <authorList>
            <person name="Hasing T."/>
            <person name="Tang H."/>
            <person name="Brym M."/>
            <person name="Khazi F."/>
            <person name="Huang T."/>
            <person name="Chambers A.H."/>
        </authorList>
    </citation>
    <scope>NUCLEOTIDE SEQUENCE [LARGE SCALE GENOMIC DNA]</scope>
    <source>
        <tissue evidence="11">Leaf</tissue>
    </source>
</reference>
<dbReference type="Pfam" id="PF23182">
    <property type="entry name" value="PABC_AtC3H46"/>
    <property type="match status" value="1"/>
</dbReference>
<evidence type="ECO:0000313" key="12">
    <source>
        <dbReference type="Proteomes" id="UP000636800"/>
    </source>
</evidence>
<evidence type="ECO:0000313" key="11">
    <source>
        <dbReference type="EMBL" id="KAG0477519.1"/>
    </source>
</evidence>
<dbReference type="GO" id="GO:0008270">
    <property type="term" value="F:zinc ion binding"/>
    <property type="evidence" value="ECO:0007669"/>
    <property type="project" value="UniProtKB-KW"/>
</dbReference>
<evidence type="ECO:0000256" key="4">
    <source>
        <dbReference type="ARBA" id="ARBA00022884"/>
    </source>
</evidence>
<protein>
    <submittedName>
        <fullName evidence="11">Uncharacterized protein</fullName>
    </submittedName>
</protein>
<dbReference type="PANTHER" id="PTHR24009:SF3">
    <property type="entry name" value="RNA-BINDING (RRM_RBD_RNP MOTIFS) FAMILY PROTEIN-RELATED"/>
    <property type="match status" value="1"/>
</dbReference>
<dbReference type="InterPro" id="IPR012677">
    <property type="entry name" value="Nucleotide-bd_a/b_plait_sf"/>
</dbReference>
<dbReference type="CDD" id="cd12458">
    <property type="entry name" value="RRM_AtC3H46_like"/>
    <property type="match status" value="1"/>
</dbReference>
<dbReference type="PROSITE" id="PS50103">
    <property type="entry name" value="ZF_C3H1"/>
    <property type="match status" value="1"/>
</dbReference>
<dbReference type="InterPro" id="IPR035979">
    <property type="entry name" value="RBD_domain_sf"/>
</dbReference>
<evidence type="ECO:0000256" key="8">
    <source>
        <dbReference type="SAM" id="MobiDB-lite"/>
    </source>
</evidence>
<feature type="region of interest" description="Disordered" evidence="8">
    <location>
        <begin position="100"/>
        <end position="119"/>
    </location>
</feature>
<dbReference type="InterPro" id="IPR000504">
    <property type="entry name" value="RRM_dom"/>
</dbReference>
<keyword evidence="2 7" id="KW-0863">Zinc-finger</keyword>
<feature type="domain" description="RRM" evidence="9">
    <location>
        <begin position="333"/>
        <end position="409"/>
    </location>
</feature>
<dbReference type="InterPro" id="IPR032297">
    <property type="entry name" value="Torus"/>
</dbReference>
<evidence type="ECO:0000256" key="3">
    <source>
        <dbReference type="ARBA" id="ARBA00022833"/>
    </source>
</evidence>
<accession>A0A835UVM4</accession>
<name>A0A835UVM4_VANPL</name>
<keyword evidence="3 7" id="KW-0862">Zinc</keyword>
<feature type="region of interest" description="Disordered" evidence="8">
    <location>
        <begin position="488"/>
        <end position="510"/>
    </location>
</feature>
<dbReference type="InterPro" id="IPR056276">
    <property type="entry name" value="AtC3H46-like_PABC-like"/>
</dbReference>
<dbReference type="EMBL" id="JADCNL010000006">
    <property type="protein sequence ID" value="KAG0477519.1"/>
    <property type="molecule type" value="Genomic_DNA"/>
</dbReference>
<evidence type="ECO:0000256" key="2">
    <source>
        <dbReference type="ARBA" id="ARBA00022771"/>
    </source>
</evidence>
<dbReference type="FunFam" id="3.30.70.330:FF:000678">
    <property type="entry name" value="zinc finger CCCH domain-containing protein 53-like isoform X2"/>
    <property type="match status" value="1"/>
</dbReference>
<dbReference type="InterPro" id="IPR034365">
    <property type="entry name" value="AtC3H46-like_RRM"/>
</dbReference>
<dbReference type="SMART" id="SM00360">
    <property type="entry name" value="RRM"/>
    <property type="match status" value="1"/>
</dbReference>
<evidence type="ECO:0000256" key="5">
    <source>
        <dbReference type="ARBA" id="ARBA00023125"/>
    </source>
</evidence>
<dbReference type="Pfam" id="PF16131">
    <property type="entry name" value="Torus"/>
    <property type="match status" value="1"/>
</dbReference>
<keyword evidence="4 6" id="KW-0694">RNA-binding</keyword>
<dbReference type="GO" id="GO:0003677">
    <property type="term" value="F:DNA binding"/>
    <property type="evidence" value="ECO:0007669"/>
    <property type="project" value="UniProtKB-KW"/>
</dbReference>
<keyword evidence="1 7" id="KW-0479">Metal-binding</keyword>
<dbReference type="AlphaFoldDB" id="A0A835UVM4"/>
<feature type="domain" description="C3H1-type" evidence="10">
    <location>
        <begin position="202"/>
        <end position="224"/>
    </location>
</feature>
<dbReference type="GO" id="GO:0003723">
    <property type="term" value="F:RNA binding"/>
    <property type="evidence" value="ECO:0007669"/>
    <property type="project" value="UniProtKB-UniRule"/>
</dbReference>
<evidence type="ECO:0000259" key="9">
    <source>
        <dbReference type="PROSITE" id="PS50102"/>
    </source>
</evidence>
<proteinExistence type="predicted"/>
<keyword evidence="5" id="KW-0238">DNA-binding</keyword>
<dbReference type="PANTHER" id="PTHR24009">
    <property type="entry name" value="RNA-BINDING (RRM/RBD/RNP MOTIFS)"/>
    <property type="match status" value="1"/>
</dbReference>
<dbReference type="Proteomes" id="UP000636800">
    <property type="component" value="Chromosome 6"/>
</dbReference>
<dbReference type="Pfam" id="PF00076">
    <property type="entry name" value="RRM_1"/>
    <property type="match status" value="1"/>
</dbReference>
<evidence type="ECO:0000256" key="6">
    <source>
        <dbReference type="PROSITE-ProRule" id="PRU00176"/>
    </source>
</evidence>
<evidence type="ECO:0000259" key="10">
    <source>
        <dbReference type="PROSITE" id="PS50103"/>
    </source>
</evidence>
<gene>
    <name evidence="11" type="ORF">HPP92_014360</name>
</gene>
<comment type="caution">
    <text evidence="11">The sequence shown here is derived from an EMBL/GenBank/DDBJ whole genome shotgun (WGS) entry which is preliminary data.</text>
</comment>
<dbReference type="OrthoDB" id="1899990at2759"/>
<organism evidence="11 12">
    <name type="scientific">Vanilla planifolia</name>
    <name type="common">Vanilla</name>
    <dbReference type="NCBI Taxonomy" id="51239"/>
    <lineage>
        <taxon>Eukaryota</taxon>
        <taxon>Viridiplantae</taxon>
        <taxon>Streptophyta</taxon>
        <taxon>Embryophyta</taxon>
        <taxon>Tracheophyta</taxon>
        <taxon>Spermatophyta</taxon>
        <taxon>Magnoliopsida</taxon>
        <taxon>Liliopsida</taxon>
        <taxon>Asparagales</taxon>
        <taxon>Orchidaceae</taxon>
        <taxon>Vanilloideae</taxon>
        <taxon>Vanilleae</taxon>
        <taxon>Vanilla</taxon>
    </lineage>
</organism>
<dbReference type="InterPro" id="IPR000571">
    <property type="entry name" value="Znf_CCCH"/>
</dbReference>
<sequence>MDAYEATKIVFSRIQSMDPENAAKIMGLLLVKDHSEKEMIRLAYGPESLLQSIVFNALEDLHLLTLCSPSAKPAPAGTTNNPFLLGRTSRLLASCRQLGISSPSSWPPPSPFSRTNDAVGGGDDRIDDIKLHDQLSFLNDSVVPKAGSEGFYPDDCRSPFDSDHFPYGFGRRSAIGMAPQRRSCIISDLGPGADHSVLCCRPCLFFARGYCKNGSSCRFLHGLPDDALAAGNVDAVVEQEMPHRSNSQRMLTSVAESFLYTPTGYSPQSPTVTGKCLSFLLQKQQSESQRVAAASASAAASAVMLEMDETSKFMSRPRMEKSDFSGITIPGSRQIYLTFPADSTFREEDVSNYFSIYGPVQDVRIPYQQKRMFGFVTFVYPETVKLILAKGNPHFVCDSRVLVKPYKEKGKLPDMKLQRDCRDPYDLQLLGARTLYGSSYQDSLLRRKLEERQELQHAIELQQKRFMDLQLPKLAAAFISPPSPLPCTAATTTNKSQRPESASVTSHADQAANLKEDGELQQSAEHNLPESPFVSPAESFSLAWDTDRSAAFRSTSASSALLASTLLPTTSALEKSVASCFFQIPRYSSGQGAVGL</sequence>
<dbReference type="Gene3D" id="3.30.70.330">
    <property type="match status" value="1"/>
</dbReference>
<dbReference type="Gene3D" id="4.10.1000.10">
    <property type="entry name" value="Zinc finger, CCCH-type"/>
    <property type="match status" value="1"/>
</dbReference>
<feature type="compositionally biased region" description="Polar residues" evidence="8">
    <location>
        <begin position="489"/>
        <end position="508"/>
    </location>
</feature>
<dbReference type="PROSITE" id="PS50102">
    <property type="entry name" value="RRM"/>
    <property type="match status" value="1"/>
</dbReference>
<evidence type="ECO:0000256" key="1">
    <source>
        <dbReference type="ARBA" id="ARBA00022723"/>
    </source>
</evidence>
<dbReference type="SUPFAM" id="SSF54928">
    <property type="entry name" value="RNA-binding domain, RBD"/>
    <property type="match status" value="1"/>
</dbReference>
<keyword evidence="12" id="KW-1185">Reference proteome</keyword>
<feature type="zinc finger region" description="C3H1-type" evidence="7">
    <location>
        <begin position="202"/>
        <end position="224"/>
    </location>
</feature>